<organism evidence="3 4">
    <name type="scientific">Allopontixanthobacter sediminis</name>
    <dbReference type="NCBI Taxonomy" id="1689985"/>
    <lineage>
        <taxon>Bacteria</taxon>
        <taxon>Pseudomonadati</taxon>
        <taxon>Pseudomonadota</taxon>
        <taxon>Alphaproteobacteria</taxon>
        <taxon>Sphingomonadales</taxon>
        <taxon>Erythrobacteraceae</taxon>
        <taxon>Allopontixanthobacter</taxon>
    </lineage>
</organism>
<protein>
    <submittedName>
        <fullName evidence="3">Alkaline phosphatase</fullName>
    </submittedName>
</protein>
<dbReference type="EMBL" id="WTYL01000002">
    <property type="protein sequence ID" value="MXP44677.1"/>
    <property type="molecule type" value="Genomic_DNA"/>
</dbReference>
<dbReference type="InterPro" id="IPR052900">
    <property type="entry name" value="Phospholipid_Metab_Enz"/>
</dbReference>
<evidence type="ECO:0000259" key="2">
    <source>
        <dbReference type="Pfam" id="PF16655"/>
    </source>
</evidence>
<dbReference type="PROSITE" id="PS51318">
    <property type="entry name" value="TAT"/>
    <property type="match status" value="1"/>
</dbReference>
<dbReference type="Pfam" id="PF16655">
    <property type="entry name" value="PhoD_N"/>
    <property type="match status" value="1"/>
</dbReference>
<dbReference type="Pfam" id="PF09423">
    <property type="entry name" value="PhoD"/>
    <property type="match status" value="1"/>
</dbReference>
<dbReference type="RefSeq" id="WP_160756246.1">
    <property type="nucleotide sequence ID" value="NZ_WTYL01000002.1"/>
</dbReference>
<evidence type="ECO:0000313" key="3">
    <source>
        <dbReference type="EMBL" id="MXP44677.1"/>
    </source>
</evidence>
<dbReference type="InterPro" id="IPR038607">
    <property type="entry name" value="PhoD-like_sf"/>
</dbReference>
<evidence type="ECO:0000259" key="1">
    <source>
        <dbReference type="Pfam" id="PF09423"/>
    </source>
</evidence>
<dbReference type="SUPFAM" id="SSF56300">
    <property type="entry name" value="Metallo-dependent phosphatases"/>
    <property type="match status" value="1"/>
</dbReference>
<accession>A0A845B5G5</accession>
<dbReference type="InterPro" id="IPR006311">
    <property type="entry name" value="TAT_signal"/>
</dbReference>
<comment type="caution">
    <text evidence="3">The sequence shown here is derived from an EMBL/GenBank/DDBJ whole genome shotgun (WGS) entry which is preliminary data.</text>
</comment>
<feature type="domain" description="Phospholipase D N-terminal" evidence="2">
    <location>
        <begin position="49"/>
        <end position="136"/>
    </location>
</feature>
<keyword evidence="4" id="KW-1185">Reference proteome</keyword>
<dbReference type="Proteomes" id="UP000431922">
    <property type="component" value="Unassembled WGS sequence"/>
</dbReference>
<dbReference type="Gene3D" id="2.60.40.380">
    <property type="entry name" value="Purple acid phosphatase-like, N-terminal"/>
    <property type="match status" value="1"/>
</dbReference>
<reference evidence="3 4" key="1">
    <citation type="submission" date="2019-12" db="EMBL/GenBank/DDBJ databases">
        <title>Genomic-based taxomic classification of the family Erythrobacteraceae.</title>
        <authorList>
            <person name="Xu L."/>
        </authorList>
    </citation>
    <scope>NUCLEOTIDE SEQUENCE [LARGE SCALE GENOMIC DNA]</scope>
    <source>
        <strain evidence="3 4">KCTC 42453</strain>
    </source>
</reference>
<gene>
    <name evidence="3" type="ORF">GRI65_09440</name>
</gene>
<feature type="domain" description="PhoD-like phosphatase metallophosphatase" evidence="1">
    <location>
        <begin position="147"/>
        <end position="526"/>
    </location>
</feature>
<evidence type="ECO:0000313" key="4">
    <source>
        <dbReference type="Proteomes" id="UP000431922"/>
    </source>
</evidence>
<dbReference type="PANTHER" id="PTHR43606">
    <property type="entry name" value="PHOSPHATASE, PUTATIVE (AFU_ORTHOLOGUE AFUA_6G08710)-RELATED"/>
    <property type="match status" value="1"/>
</dbReference>
<dbReference type="AlphaFoldDB" id="A0A845B5G5"/>
<name>A0A845B5G5_9SPHN</name>
<dbReference type="InterPro" id="IPR018946">
    <property type="entry name" value="PhoD-like_MPP"/>
</dbReference>
<dbReference type="InterPro" id="IPR029052">
    <property type="entry name" value="Metallo-depent_PP-like"/>
</dbReference>
<dbReference type="Gene3D" id="3.60.21.70">
    <property type="entry name" value="PhoD-like phosphatase"/>
    <property type="match status" value="1"/>
</dbReference>
<dbReference type="InterPro" id="IPR032093">
    <property type="entry name" value="PhoD_N"/>
</dbReference>
<dbReference type="CDD" id="cd07389">
    <property type="entry name" value="MPP_PhoD"/>
    <property type="match status" value="1"/>
</dbReference>
<dbReference type="OrthoDB" id="327733at2"/>
<sequence>MTTQPPPTTHPRTALSLDRRSLFRAGVLGAGLAAAPFAAAASTMRGFTHGVASGEPGPAQVLLWTRYVGDASATLRYEVSETTDFGRVVSGGNVDALPERDGCVKPIATGLEPDRWYYYRFIAPGGAVSDIGRTRTLPVGETPRFRLAVVGCSNFGFGWFNGYAHIAETDETDLVIHTGDYIYEYGAGTYPAAKDALPGRLLDPRSEIVALADYRLRYATYRSDPDLQRLHQLFPVVAVPDDHESANDAYRDGAENHQPDIEGEWEVRKRAAMQAYREWMPISDEPWAKYDVGTLATIFRLETRLVGRDKPFDMSDIVKGVESDPDKLAAALDTFRDGAWRNPERSLMGPAQEAWLYDGVRESRRSGTTWQVLAQQIVMSSMTLSLPDLDGVIDGLPENVRQRLKVVNATTQAGLPFNMDAWDGYPAARDRLLGAAQDANANMVVLAGDSHNGWASNLDRGGAAAGIEFAGHSVTSPGAEYYLPLLKPQEFAARQVAGNAQLQWADTGQRGYMAVELTPARITTDYHFLQGIRTRSTVLAGTKRITSEAGSQTLDVG</sequence>
<dbReference type="PANTHER" id="PTHR43606:SF2">
    <property type="entry name" value="ALKALINE PHOSPHATASE FAMILY PROTEIN (AFU_ORTHOLOGUE AFUA_5G03860)"/>
    <property type="match status" value="1"/>
</dbReference>
<proteinExistence type="predicted"/>